<feature type="compositionally biased region" description="Acidic residues" evidence="1">
    <location>
        <begin position="20"/>
        <end position="35"/>
    </location>
</feature>
<dbReference type="EMBL" id="FTNO01000007">
    <property type="protein sequence ID" value="SIR93843.1"/>
    <property type="molecule type" value="Genomic_DNA"/>
</dbReference>
<name>A0A1N7F0C6_9EURY</name>
<dbReference type="RefSeq" id="WP_076433079.1">
    <property type="nucleotide sequence ID" value="NZ_FTNO01000007.1"/>
</dbReference>
<sequence length="160" mass="17834">MTNSFKSGSGNLDFGNSDNESSETGEQNDAEEQAEEREVSDKEESSTETSGGQFEQPTEQTTSGDSNQSDSKQAEDTPSEEYPYYIRRSNIGDERDKRLELHVRDSVTSDEPTFRSRLADELNVDEVAKTDAREAALLFAFQNPEKVAELLREEGFGVFG</sequence>
<feature type="compositionally biased region" description="Polar residues" evidence="1">
    <location>
        <begin position="1"/>
        <end position="19"/>
    </location>
</feature>
<keyword evidence="3" id="KW-1185">Reference proteome</keyword>
<gene>
    <name evidence="2" type="ORF">SAMN05421858_4690</name>
</gene>
<feature type="region of interest" description="Disordered" evidence="1">
    <location>
        <begin position="1"/>
        <end position="95"/>
    </location>
</feature>
<evidence type="ECO:0000313" key="3">
    <source>
        <dbReference type="Proteomes" id="UP000186914"/>
    </source>
</evidence>
<feature type="compositionally biased region" description="Basic and acidic residues" evidence="1">
    <location>
        <begin position="36"/>
        <end position="45"/>
    </location>
</feature>
<evidence type="ECO:0000256" key="1">
    <source>
        <dbReference type="SAM" id="MobiDB-lite"/>
    </source>
</evidence>
<accession>A0A1N7F0C6</accession>
<evidence type="ECO:0008006" key="4">
    <source>
        <dbReference type="Google" id="ProtNLM"/>
    </source>
</evidence>
<dbReference type="OrthoDB" id="324938at2157"/>
<dbReference type="InterPro" id="IPR058276">
    <property type="entry name" value="DUF7970"/>
</dbReference>
<dbReference type="Proteomes" id="UP000186914">
    <property type="component" value="Unassembled WGS sequence"/>
</dbReference>
<evidence type="ECO:0000313" key="2">
    <source>
        <dbReference type="EMBL" id="SIR93843.1"/>
    </source>
</evidence>
<dbReference type="Pfam" id="PF25925">
    <property type="entry name" value="DUF7970"/>
    <property type="match status" value="1"/>
</dbReference>
<feature type="compositionally biased region" description="Polar residues" evidence="1">
    <location>
        <begin position="47"/>
        <end position="71"/>
    </location>
</feature>
<proteinExistence type="predicted"/>
<reference evidence="3" key="1">
    <citation type="submission" date="2017-01" db="EMBL/GenBank/DDBJ databases">
        <authorList>
            <person name="Varghese N."/>
            <person name="Submissions S."/>
        </authorList>
    </citation>
    <scope>NUCLEOTIDE SEQUENCE [LARGE SCALE GENOMIC DNA]</scope>
    <source>
        <strain evidence="3">CGMCC 1.7737</strain>
    </source>
</reference>
<protein>
    <recommendedName>
        <fullName evidence="4">Acyl-CoA dehydrogenase</fullName>
    </recommendedName>
</protein>
<organism evidence="2 3">
    <name type="scientific">Haladaptatus litoreus</name>
    <dbReference type="NCBI Taxonomy" id="553468"/>
    <lineage>
        <taxon>Archaea</taxon>
        <taxon>Methanobacteriati</taxon>
        <taxon>Methanobacteriota</taxon>
        <taxon>Stenosarchaea group</taxon>
        <taxon>Halobacteria</taxon>
        <taxon>Halobacteriales</taxon>
        <taxon>Haladaptataceae</taxon>
        <taxon>Haladaptatus</taxon>
    </lineage>
</organism>
<dbReference type="AlphaFoldDB" id="A0A1N7F0C6"/>